<sequence length="105" mass="11970">MCRCGSAAGHISLLLRPESIQPQHAGAVSTFWGDDNKVCSNQFRIYIFLTSDADSYQTPRRIRSSEKYFPYFQYCRVSLDGTHLLIYLPQSECASSRGSDRIRIL</sequence>
<feature type="non-terminal residue" evidence="1">
    <location>
        <position position="105"/>
    </location>
</feature>
<name>A0A0H5QVW6_9EUKA</name>
<dbReference type="EMBL" id="HACM01005623">
    <property type="protein sequence ID" value="CRZ06065.1"/>
    <property type="molecule type" value="Transcribed_RNA"/>
</dbReference>
<proteinExistence type="predicted"/>
<dbReference type="AlphaFoldDB" id="A0A0H5QVW6"/>
<accession>A0A0H5QVW6</accession>
<reference evidence="1" key="1">
    <citation type="submission" date="2015-04" db="EMBL/GenBank/DDBJ databases">
        <title>The genome sequence of the plant pathogenic Rhizarian Plasmodiophora brassicae reveals insights in its biotrophic life cycle and the origin of chitin synthesis.</title>
        <authorList>
            <person name="Schwelm A."/>
            <person name="Fogelqvist J."/>
            <person name="Knaust A."/>
            <person name="Julke S."/>
            <person name="Lilja T."/>
            <person name="Dhandapani V."/>
            <person name="Bonilla-Rosso G."/>
            <person name="Karlsson M."/>
            <person name="Shevchenko A."/>
            <person name="Choi S.R."/>
            <person name="Kim H.G."/>
            <person name="Park J.Y."/>
            <person name="Lim Y.P."/>
            <person name="Ludwig-Muller J."/>
            <person name="Dixelius C."/>
        </authorList>
    </citation>
    <scope>NUCLEOTIDE SEQUENCE</scope>
    <source>
        <tissue evidence="1">Potato root galls</tissue>
    </source>
</reference>
<organism evidence="1">
    <name type="scientific">Spongospora subterranea</name>
    <dbReference type="NCBI Taxonomy" id="70186"/>
    <lineage>
        <taxon>Eukaryota</taxon>
        <taxon>Sar</taxon>
        <taxon>Rhizaria</taxon>
        <taxon>Endomyxa</taxon>
        <taxon>Phytomyxea</taxon>
        <taxon>Plasmodiophorida</taxon>
        <taxon>Plasmodiophoridae</taxon>
        <taxon>Spongospora</taxon>
    </lineage>
</organism>
<protein>
    <submittedName>
        <fullName evidence="1">Uncharacterized protein</fullName>
    </submittedName>
</protein>
<evidence type="ECO:0000313" key="1">
    <source>
        <dbReference type="EMBL" id="CRZ06065.1"/>
    </source>
</evidence>